<evidence type="ECO:0000256" key="1">
    <source>
        <dbReference type="SAM" id="MobiDB-lite"/>
    </source>
</evidence>
<dbReference type="KEGG" id="pfy:PFICI_12951"/>
<reference evidence="3" key="1">
    <citation type="journal article" date="2015" name="BMC Genomics">
        <title>Genomic and transcriptomic analysis of the endophytic fungus Pestalotiopsis fici reveals its lifestyle and high potential for synthesis of natural products.</title>
        <authorList>
            <person name="Wang X."/>
            <person name="Zhang X."/>
            <person name="Liu L."/>
            <person name="Xiang M."/>
            <person name="Wang W."/>
            <person name="Sun X."/>
            <person name="Che Y."/>
            <person name="Guo L."/>
            <person name="Liu G."/>
            <person name="Guo L."/>
            <person name="Wang C."/>
            <person name="Yin W.B."/>
            <person name="Stadler M."/>
            <person name="Zhang X."/>
            <person name="Liu X."/>
        </authorList>
    </citation>
    <scope>NUCLEOTIDE SEQUENCE [LARGE SCALE GENOMIC DNA]</scope>
    <source>
        <strain evidence="3">W106-1 / CGMCC3.15140</strain>
    </source>
</reference>
<dbReference type="AlphaFoldDB" id="W3WS65"/>
<organism evidence="2 3">
    <name type="scientific">Pestalotiopsis fici (strain W106-1 / CGMCC3.15140)</name>
    <dbReference type="NCBI Taxonomy" id="1229662"/>
    <lineage>
        <taxon>Eukaryota</taxon>
        <taxon>Fungi</taxon>
        <taxon>Dikarya</taxon>
        <taxon>Ascomycota</taxon>
        <taxon>Pezizomycotina</taxon>
        <taxon>Sordariomycetes</taxon>
        <taxon>Xylariomycetidae</taxon>
        <taxon>Amphisphaeriales</taxon>
        <taxon>Sporocadaceae</taxon>
        <taxon>Pestalotiopsis</taxon>
    </lineage>
</organism>
<evidence type="ECO:0000313" key="2">
    <source>
        <dbReference type="EMBL" id="ETS76007.1"/>
    </source>
</evidence>
<dbReference type="GeneID" id="19277964"/>
<sequence length="100" mass="11477">MQTEPVHRSLAITACNEWHFVFGIHDQEEKSMSLTASAGSKQEHRNTQKCHIREVHEVVMQLSAAPACFEGFYYTAAEHQKNPHDRQVLGPKWQPIFDSD</sequence>
<dbReference type="HOGENOM" id="CLU_2307034_0_0_1"/>
<dbReference type="Proteomes" id="UP000030651">
    <property type="component" value="Unassembled WGS sequence"/>
</dbReference>
<dbReference type="InParanoid" id="W3WS65"/>
<evidence type="ECO:0000313" key="3">
    <source>
        <dbReference type="Proteomes" id="UP000030651"/>
    </source>
</evidence>
<keyword evidence="3" id="KW-1185">Reference proteome</keyword>
<proteinExistence type="predicted"/>
<gene>
    <name evidence="2" type="ORF">PFICI_12951</name>
</gene>
<name>W3WS65_PESFW</name>
<dbReference type="RefSeq" id="XP_007839723.1">
    <property type="nucleotide sequence ID" value="XM_007841532.1"/>
</dbReference>
<protein>
    <submittedName>
        <fullName evidence="2">Uncharacterized protein</fullName>
    </submittedName>
</protein>
<accession>W3WS65</accession>
<dbReference type="EMBL" id="KI912118">
    <property type="protein sequence ID" value="ETS76007.1"/>
    <property type="molecule type" value="Genomic_DNA"/>
</dbReference>
<feature type="region of interest" description="Disordered" evidence="1">
    <location>
        <begin position="81"/>
        <end position="100"/>
    </location>
</feature>